<organism evidence="1 2">
    <name type="scientific">Solilutibacter pythonis</name>
    <dbReference type="NCBI Taxonomy" id="2483112"/>
    <lineage>
        <taxon>Bacteria</taxon>
        <taxon>Pseudomonadati</taxon>
        <taxon>Pseudomonadota</taxon>
        <taxon>Gammaproteobacteria</taxon>
        <taxon>Lysobacterales</taxon>
        <taxon>Lysobacteraceae</taxon>
        <taxon>Solilutibacter</taxon>
    </lineage>
</organism>
<evidence type="ECO:0000313" key="2">
    <source>
        <dbReference type="Proteomes" id="UP000275012"/>
    </source>
</evidence>
<sequence length="67" mass="7821">MLHDKKARKDGTLIETVLIDDDGPMTTDFIFQRMTTSAMRKKKVMRTVEYDSHLPTLPRRLEAGHFE</sequence>
<dbReference type="EMBL" id="RFLY01000007">
    <property type="protein sequence ID" value="RMH93193.1"/>
    <property type="molecule type" value="Genomic_DNA"/>
</dbReference>
<name>A0A3M2HZA1_9GAMM</name>
<evidence type="ECO:0000313" key="1">
    <source>
        <dbReference type="EMBL" id="RMH93193.1"/>
    </source>
</evidence>
<gene>
    <name evidence="1" type="ORF">EBB59_06565</name>
</gene>
<dbReference type="AlphaFoldDB" id="A0A3M2HZA1"/>
<comment type="caution">
    <text evidence="1">The sequence shown here is derived from an EMBL/GenBank/DDBJ whole genome shotgun (WGS) entry which is preliminary data.</text>
</comment>
<keyword evidence="2" id="KW-1185">Reference proteome</keyword>
<accession>A0A3M2HZA1</accession>
<reference evidence="1 2" key="1">
    <citation type="submission" date="2018-10" db="EMBL/GenBank/DDBJ databases">
        <title>Proposal of Lysobacter pythonis sp. nov. isolated from royal pythons (Python regius).</title>
        <authorList>
            <person name="Hans-Juergen B."/>
            <person name="Huptas C."/>
            <person name="Sandra B."/>
            <person name="Igor L."/>
            <person name="Joachim S."/>
            <person name="Siegfried S."/>
            <person name="Mareike W."/>
            <person name="Peter K."/>
        </authorList>
    </citation>
    <scope>NUCLEOTIDE SEQUENCE [LARGE SCALE GENOMIC DNA]</scope>
    <source>
        <strain evidence="1 2">4284/11</strain>
    </source>
</reference>
<proteinExistence type="predicted"/>
<dbReference type="Proteomes" id="UP000275012">
    <property type="component" value="Unassembled WGS sequence"/>
</dbReference>
<protein>
    <submittedName>
        <fullName evidence="1">Uncharacterized protein</fullName>
    </submittedName>
</protein>